<dbReference type="Gene3D" id="1.10.10.10">
    <property type="entry name" value="Winged helix-like DNA-binding domain superfamily/Winged helix DNA-binding domain"/>
    <property type="match status" value="1"/>
</dbReference>
<dbReference type="InterPro" id="IPR014757">
    <property type="entry name" value="Tscrpt_reg_IclR_C"/>
</dbReference>
<dbReference type="STRING" id="1117943.SFHH103_00505"/>
<dbReference type="EMBL" id="HE616890">
    <property type="protein sequence ID" value="CCE95005.1"/>
    <property type="molecule type" value="Genomic_DNA"/>
</dbReference>
<dbReference type="SUPFAM" id="SSF55781">
    <property type="entry name" value="GAF domain-like"/>
    <property type="match status" value="1"/>
</dbReference>
<keyword evidence="3" id="KW-0804">Transcription</keyword>
<protein>
    <submittedName>
        <fullName evidence="6">HTH-type transcriptional repressor</fullName>
    </submittedName>
</protein>
<dbReference type="KEGG" id="sfh:SFHH103_00505"/>
<name>G9A1A4_SINF1</name>
<dbReference type="GO" id="GO:0003677">
    <property type="term" value="F:DNA binding"/>
    <property type="evidence" value="ECO:0007669"/>
    <property type="project" value="UniProtKB-KW"/>
</dbReference>
<gene>
    <name evidence="6" type="ordered locus">SFHH103_00505</name>
</gene>
<dbReference type="InterPro" id="IPR050707">
    <property type="entry name" value="HTH_MetabolicPath_Reg"/>
</dbReference>
<accession>G9A1A4</accession>
<evidence type="ECO:0000256" key="2">
    <source>
        <dbReference type="ARBA" id="ARBA00023125"/>
    </source>
</evidence>
<keyword evidence="1" id="KW-0805">Transcription regulation</keyword>
<feature type="domain" description="HTH iclR-type" evidence="4">
    <location>
        <begin position="59"/>
        <end position="120"/>
    </location>
</feature>
<keyword evidence="2" id="KW-0238">DNA-binding</keyword>
<dbReference type="Pfam" id="PF01614">
    <property type="entry name" value="IclR_C"/>
    <property type="match status" value="1"/>
</dbReference>
<dbReference type="HOGENOM" id="CLU_062618_6_0_5"/>
<dbReference type="InterPro" id="IPR036390">
    <property type="entry name" value="WH_DNA-bd_sf"/>
</dbReference>
<evidence type="ECO:0000313" key="6">
    <source>
        <dbReference type="EMBL" id="CCE95005.1"/>
    </source>
</evidence>
<dbReference type="InterPro" id="IPR005471">
    <property type="entry name" value="Tscrpt_reg_IclR_N"/>
</dbReference>
<evidence type="ECO:0000259" key="4">
    <source>
        <dbReference type="PROSITE" id="PS51077"/>
    </source>
</evidence>
<dbReference type="GO" id="GO:0045892">
    <property type="term" value="P:negative regulation of DNA-templated transcription"/>
    <property type="evidence" value="ECO:0007669"/>
    <property type="project" value="TreeGrafter"/>
</dbReference>
<organism evidence="6 7">
    <name type="scientific">Sinorhizobium fredii (strain HH103)</name>
    <dbReference type="NCBI Taxonomy" id="1117943"/>
    <lineage>
        <taxon>Bacteria</taxon>
        <taxon>Pseudomonadati</taxon>
        <taxon>Pseudomonadota</taxon>
        <taxon>Alphaproteobacteria</taxon>
        <taxon>Hyphomicrobiales</taxon>
        <taxon>Rhizobiaceae</taxon>
        <taxon>Sinorhizobium/Ensifer group</taxon>
        <taxon>Sinorhizobium</taxon>
    </lineage>
</organism>
<proteinExistence type="predicted"/>
<dbReference type="eggNOG" id="COG1414">
    <property type="taxonomic scope" value="Bacteria"/>
</dbReference>
<dbReference type="Proteomes" id="UP000007735">
    <property type="component" value="Chromosome"/>
</dbReference>
<dbReference type="PANTHER" id="PTHR30136">
    <property type="entry name" value="HELIX-TURN-HELIX TRANSCRIPTIONAL REGULATOR, ICLR FAMILY"/>
    <property type="match status" value="1"/>
</dbReference>
<dbReference type="GO" id="GO:0003700">
    <property type="term" value="F:DNA-binding transcription factor activity"/>
    <property type="evidence" value="ECO:0007669"/>
    <property type="project" value="TreeGrafter"/>
</dbReference>
<reference evidence="6 7" key="1">
    <citation type="journal article" date="2012" name="J. Bacteriol.">
        <title>Genome sequence of the soybean symbiont Sinorhizobium fredii HH103.</title>
        <authorList>
            <person name="Weidner S."/>
            <person name="Becker A."/>
            <person name="Bonilla I."/>
            <person name="Jaenicke S."/>
            <person name="Lloret J."/>
            <person name="Margaret I."/>
            <person name="Puhler A."/>
            <person name="Ruiz-Sainz J.E."/>
            <person name="Schneiker-Bekel S."/>
            <person name="Szczepanowski R."/>
            <person name="Vinardell J.M."/>
            <person name="Zehner S."/>
            <person name="Gottfert M."/>
        </authorList>
    </citation>
    <scope>NUCLEOTIDE SEQUENCE [LARGE SCALE GENOMIC DNA]</scope>
    <source>
        <strain evidence="6 7">HH103</strain>
    </source>
</reference>
<dbReference type="Gene3D" id="3.30.450.40">
    <property type="match status" value="1"/>
</dbReference>
<sequence length="313" mass="34237">MDQASPLWRVGAVPLCGTTLYFLELSRQSVYPVKAGSGRKRVKMDGKNVTDLESEGPGTGTLGKAMAVLEAVATADRPQRFTDILQSVGQPRGTLHRLLGHLVDEGLLVQRGDLSYEPGLRLLKLAYRSWSGNQFRDIAEPHLLRLHEMTGETVHLGILRETEIIYVDKVESRQTVRMSSQIGKASPAYCTGIGKAALSSLAQGELERIAAKTQFVPFTERTHRSAMSLLAEIEEIRREGHAFDREEHEAEICCVAASIVVAEHELVAGVSVTGPSYRVTMTQLAAWAADVRNAAAKIEEEARIRLGPGRGGR</sequence>
<evidence type="ECO:0000256" key="3">
    <source>
        <dbReference type="ARBA" id="ARBA00023163"/>
    </source>
</evidence>
<dbReference type="PROSITE" id="PS51077">
    <property type="entry name" value="HTH_ICLR"/>
    <property type="match status" value="1"/>
</dbReference>
<dbReference type="PANTHER" id="PTHR30136:SF24">
    <property type="entry name" value="HTH-TYPE TRANSCRIPTIONAL REPRESSOR ALLR"/>
    <property type="match status" value="1"/>
</dbReference>
<evidence type="ECO:0000313" key="7">
    <source>
        <dbReference type="Proteomes" id="UP000007735"/>
    </source>
</evidence>
<evidence type="ECO:0000256" key="1">
    <source>
        <dbReference type="ARBA" id="ARBA00023015"/>
    </source>
</evidence>
<evidence type="ECO:0000259" key="5">
    <source>
        <dbReference type="PROSITE" id="PS51078"/>
    </source>
</evidence>
<dbReference type="InterPro" id="IPR029016">
    <property type="entry name" value="GAF-like_dom_sf"/>
</dbReference>
<dbReference type="SUPFAM" id="SSF46785">
    <property type="entry name" value="Winged helix' DNA-binding domain"/>
    <property type="match status" value="1"/>
</dbReference>
<dbReference type="SMART" id="SM00346">
    <property type="entry name" value="HTH_ICLR"/>
    <property type="match status" value="1"/>
</dbReference>
<dbReference type="AlphaFoldDB" id="G9A1A4"/>
<dbReference type="InterPro" id="IPR036388">
    <property type="entry name" value="WH-like_DNA-bd_sf"/>
</dbReference>
<dbReference type="PROSITE" id="PS51078">
    <property type="entry name" value="ICLR_ED"/>
    <property type="match status" value="1"/>
</dbReference>
<dbReference type="PATRIC" id="fig|380.5.peg.540"/>
<feature type="domain" description="IclR-ED" evidence="5">
    <location>
        <begin position="121"/>
        <end position="304"/>
    </location>
</feature>
<dbReference type="Pfam" id="PF09339">
    <property type="entry name" value="HTH_IclR"/>
    <property type="match status" value="1"/>
</dbReference>